<dbReference type="Pfam" id="PF04375">
    <property type="entry name" value="HemX"/>
    <property type="match status" value="1"/>
</dbReference>
<evidence type="ECO:0000313" key="4">
    <source>
        <dbReference type="EMBL" id="XAD55809.1"/>
    </source>
</evidence>
<evidence type="ECO:0000256" key="2">
    <source>
        <dbReference type="SAM" id="MobiDB-lite"/>
    </source>
</evidence>
<feature type="compositionally biased region" description="Polar residues" evidence="2">
    <location>
        <begin position="28"/>
        <end position="43"/>
    </location>
</feature>
<keyword evidence="5" id="KW-1185">Reference proteome</keyword>
<keyword evidence="4" id="KW-0808">Transferase</keyword>
<feature type="compositionally biased region" description="Low complexity" evidence="2">
    <location>
        <begin position="520"/>
        <end position="531"/>
    </location>
</feature>
<gene>
    <name evidence="4" type="ORF">AAGT95_07455</name>
</gene>
<dbReference type="EMBL" id="CP151919">
    <property type="protein sequence ID" value="XAD55809.1"/>
    <property type="molecule type" value="Genomic_DNA"/>
</dbReference>
<protein>
    <submittedName>
        <fullName evidence="4">Uroporphyrinogen-III C-methyltransferase</fullName>
        <ecNumber evidence="4">2.1.1.107</ecNumber>
    </submittedName>
</protein>
<dbReference type="Proteomes" id="UP001453229">
    <property type="component" value="Chromosome"/>
</dbReference>
<evidence type="ECO:0000313" key="5">
    <source>
        <dbReference type="Proteomes" id="UP001453229"/>
    </source>
</evidence>
<name>A0ABZ3CXC7_9GAMM</name>
<dbReference type="GO" id="GO:0004851">
    <property type="term" value="F:uroporphyrin-III C-methyltransferase activity"/>
    <property type="evidence" value="ECO:0007669"/>
    <property type="project" value="UniProtKB-EC"/>
</dbReference>
<keyword evidence="3" id="KW-0812">Transmembrane</keyword>
<feature type="region of interest" description="Disordered" evidence="2">
    <location>
        <begin position="1"/>
        <end position="182"/>
    </location>
</feature>
<feature type="compositionally biased region" description="Low complexity" evidence="2">
    <location>
        <begin position="66"/>
        <end position="147"/>
    </location>
</feature>
<dbReference type="EC" id="2.1.1.107" evidence="4"/>
<feature type="region of interest" description="Disordered" evidence="2">
    <location>
        <begin position="508"/>
        <end position="543"/>
    </location>
</feature>
<organism evidence="4 5">
    <name type="scientific">Salinicola lusitanus</name>
    <dbReference type="NCBI Taxonomy" id="1949085"/>
    <lineage>
        <taxon>Bacteria</taxon>
        <taxon>Pseudomonadati</taxon>
        <taxon>Pseudomonadota</taxon>
        <taxon>Gammaproteobacteria</taxon>
        <taxon>Oceanospirillales</taxon>
        <taxon>Halomonadaceae</taxon>
        <taxon>Salinicola</taxon>
    </lineage>
</organism>
<keyword evidence="3" id="KW-1133">Transmembrane helix</keyword>
<evidence type="ECO:0000256" key="3">
    <source>
        <dbReference type="SAM" id="Phobius"/>
    </source>
</evidence>
<keyword evidence="3" id="KW-0472">Membrane</keyword>
<dbReference type="PANTHER" id="PTHR38043:SF1">
    <property type="entry name" value="PROTEIN HEMX"/>
    <property type="match status" value="1"/>
</dbReference>
<accession>A0ABZ3CXC7</accession>
<sequence length="543" mass="56611">MSKQSKDQQPQSAPASDGEKAPDGQAKPTGQGSKTTASETVDTGNDRAPSPASPADKTGATDPIKPDVAQPVAADDATGKPGTASDATSASSGSTDATSGSTDATDKPAPATGSKSKSAGKSKAGAGRGAGTTTSSATPSATSGAAAQSKPTSNSSSPAGKAASGGGQPPSGRGASSGGGGRGAGGKLGLLALILVILLAIVVAFVGYRGWQKLQAQQAQLSQIGTNSTTLDQLESKVGELDQNRQQNLKMMRGEFDQYRQSLDNTLDKVLKELAQQQQADPREWLHAEAEYLLRLANQRLQLERDVKGAKALLKAADDRLREADNPALVPVRRAIQSELASLDSVPVIDRTGLYLALMAQQEQLARLPLKQDIEEIAAGKGDAKPTGGWRQQLATLGRELKDLVTVRRHDQPLEALITPEQESYLRQNVRLLLEQAQLALLKSEPELYQASLDKATELVEGYYDTDNDGVAKSIDKLKSLRDQDVRPELPDISESSQLLKRFIEQRFGNGGGAQGGSQGSSQGSDSPSGSATNQGSAQGEGA</sequence>
<reference evidence="4 5" key="1">
    <citation type="submission" date="2024-04" db="EMBL/GenBank/DDBJ databases">
        <title>Salinicola lusitanus LLJ914,a marine bacterium isolated from the Okinawa Trough.</title>
        <authorList>
            <person name="Li J."/>
        </authorList>
    </citation>
    <scope>NUCLEOTIDE SEQUENCE [LARGE SCALE GENOMIC DNA]</scope>
    <source>
        <strain evidence="4 5">LLJ914</strain>
    </source>
</reference>
<feature type="compositionally biased region" description="Gly residues" evidence="2">
    <location>
        <begin position="163"/>
        <end position="182"/>
    </location>
</feature>
<keyword evidence="1" id="KW-0175">Coiled coil</keyword>
<dbReference type="RefSeq" id="WP_342596062.1">
    <property type="nucleotide sequence ID" value="NZ_CP151919.1"/>
</dbReference>
<dbReference type="GO" id="GO:0032259">
    <property type="term" value="P:methylation"/>
    <property type="evidence" value="ECO:0007669"/>
    <property type="project" value="UniProtKB-KW"/>
</dbReference>
<feature type="compositionally biased region" description="Polar residues" evidence="2">
    <location>
        <begin position="532"/>
        <end position="543"/>
    </location>
</feature>
<feature type="compositionally biased region" description="Gly residues" evidence="2">
    <location>
        <begin position="509"/>
        <end position="519"/>
    </location>
</feature>
<dbReference type="InterPro" id="IPR007470">
    <property type="entry name" value="HemX"/>
</dbReference>
<keyword evidence="4" id="KW-0489">Methyltransferase</keyword>
<evidence type="ECO:0000256" key="1">
    <source>
        <dbReference type="SAM" id="Coils"/>
    </source>
</evidence>
<feature type="coiled-coil region" evidence="1">
    <location>
        <begin position="260"/>
        <end position="320"/>
    </location>
</feature>
<feature type="transmembrane region" description="Helical" evidence="3">
    <location>
        <begin position="188"/>
        <end position="211"/>
    </location>
</feature>
<dbReference type="PANTHER" id="PTHR38043">
    <property type="entry name" value="PROTEIN HEMX"/>
    <property type="match status" value="1"/>
</dbReference>
<proteinExistence type="predicted"/>